<dbReference type="AlphaFoldDB" id="A0A9N8WLM8"/>
<evidence type="ECO:0000313" key="1">
    <source>
        <dbReference type="EMBL" id="CAG8488664.1"/>
    </source>
</evidence>
<accession>A0A9N8WLM8</accession>
<gene>
    <name evidence="1" type="ORF">FMOSSE_LOCUS3413</name>
</gene>
<evidence type="ECO:0000313" key="2">
    <source>
        <dbReference type="Proteomes" id="UP000789375"/>
    </source>
</evidence>
<organism evidence="1 2">
    <name type="scientific">Funneliformis mosseae</name>
    <name type="common">Endomycorrhizal fungus</name>
    <name type="synonym">Glomus mosseae</name>
    <dbReference type="NCBI Taxonomy" id="27381"/>
    <lineage>
        <taxon>Eukaryota</taxon>
        <taxon>Fungi</taxon>
        <taxon>Fungi incertae sedis</taxon>
        <taxon>Mucoromycota</taxon>
        <taxon>Glomeromycotina</taxon>
        <taxon>Glomeromycetes</taxon>
        <taxon>Glomerales</taxon>
        <taxon>Glomeraceae</taxon>
        <taxon>Funneliformis</taxon>
    </lineage>
</organism>
<proteinExistence type="predicted"/>
<reference evidence="1" key="1">
    <citation type="submission" date="2021-06" db="EMBL/GenBank/DDBJ databases">
        <authorList>
            <person name="Kallberg Y."/>
            <person name="Tangrot J."/>
            <person name="Rosling A."/>
        </authorList>
    </citation>
    <scope>NUCLEOTIDE SEQUENCE</scope>
    <source>
        <strain evidence="1">87-6 pot B 2015</strain>
    </source>
</reference>
<dbReference type="EMBL" id="CAJVPP010000508">
    <property type="protein sequence ID" value="CAG8488664.1"/>
    <property type="molecule type" value="Genomic_DNA"/>
</dbReference>
<protein>
    <submittedName>
        <fullName evidence="1">8338_t:CDS:1</fullName>
    </submittedName>
</protein>
<dbReference type="Proteomes" id="UP000789375">
    <property type="component" value="Unassembled WGS sequence"/>
</dbReference>
<name>A0A9N8WLM8_FUNMO</name>
<sequence>MSSNQQPSKNENKQDDTLLNRVKNLPTQNSDITSVHDFFNGYLFPTPPKFEIEPSISDTITGFNVHREVGLNFYVKTAMSFLKLNKLKRWVLSNRDGLAGYGFQWESFFNTDFEVN</sequence>
<keyword evidence="2" id="KW-1185">Reference proteome</keyword>
<comment type="caution">
    <text evidence="1">The sequence shown here is derived from an EMBL/GenBank/DDBJ whole genome shotgun (WGS) entry which is preliminary data.</text>
</comment>